<dbReference type="InterPro" id="IPR045031">
    <property type="entry name" value="DHP_synth-like"/>
</dbReference>
<dbReference type="SUPFAM" id="SSF51717">
    <property type="entry name" value="Dihydropteroate synthetase-like"/>
    <property type="match status" value="1"/>
</dbReference>
<dbReference type="NCBIfam" id="TIGR01496">
    <property type="entry name" value="DHPS"/>
    <property type="match status" value="1"/>
</dbReference>
<evidence type="ECO:0000256" key="8">
    <source>
        <dbReference type="ARBA" id="ARBA00022842"/>
    </source>
</evidence>
<dbReference type="PANTHER" id="PTHR20941">
    <property type="entry name" value="FOLATE SYNTHESIS PROTEINS"/>
    <property type="match status" value="1"/>
</dbReference>
<dbReference type="RefSeq" id="WP_182171244.1">
    <property type="nucleotide sequence ID" value="NZ_CP059676.1"/>
</dbReference>
<dbReference type="EC" id="2.5.1.15" evidence="5 10"/>
<evidence type="ECO:0000256" key="3">
    <source>
        <dbReference type="ARBA" id="ARBA00004763"/>
    </source>
</evidence>
<feature type="domain" description="Pterin-binding" evidence="11">
    <location>
        <begin position="1"/>
        <end position="256"/>
    </location>
</feature>
<evidence type="ECO:0000256" key="7">
    <source>
        <dbReference type="ARBA" id="ARBA00022723"/>
    </source>
</evidence>
<dbReference type="EMBL" id="JAFFJS010000004">
    <property type="protein sequence ID" value="MBM9433626.1"/>
    <property type="molecule type" value="Genomic_DNA"/>
</dbReference>
<dbReference type="PROSITE" id="PS50972">
    <property type="entry name" value="PTERIN_BINDING"/>
    <property type="match status" value="1"/>
</dbReference>
<dbReference type="PANTHER" id="PTHR20941:SF1">
    <property type="entry name" value="FOLIC ACID SYNTHESIS PROTEIN FOL1"/>
    <property type="match status" value="1"/>
</dbReference>
<evidence type="ECO:0000256" key="9">
    <source>
        <dbReference type="ARBA" id="ARBA00022909"/>
    </source>
</evidence>
<dbReference type="GO" id="GO:0004156">
    <property type="term" value="F:dihydropteroate synthase activity"/>
    <property type="evidence" value="ECO:0007669"/>
    <property type="project" value="UniProtKB-EC"/>
</dbReference>
<comment type="function">
    <text evidence="10">Catalyzes the condensation of para-aminobenzoate (pABA) with 6-hydroxymethyl-7,8-dihydropterin diphosphate (DHPt-PP) to form 7,8-dihydropteroate (H2Pte), the immediate precursor of folate derivatives.</text>
</comment>
<evidence type="ECO:0000256" key="5">
    <source>
        <dbReference type="ARBA" id="ARBA00012458"/>
    </source>
</evidence>
<evidence type="ECO:0000313" key="13">
    <source>
        <dbReference type="Proteomes" id="UP000705983"/>
    </source>
</evidence>
<dbReference type="Pfam" id="PF00809">
    <property type="entry name" value="Pterin_bind"/>
    <property type="match status" value="1"/>
</dbReference>
<proteinExistence type="inferred from homology"/>
<evidence type="ECO:0000313" key="12">
    <source>
        <dbReference type="EMBL" id="MBM9433626.1"/>
    </source>
</evidence>
<evidence type="ECO:0000256" key="1">
    <source>
        <dbReference type="ARBA" id="ARBA00000012"/>
    </source>
</evidence>
<accession>A0ABS2TG59</accession>
<dbReference type="Gene3D" id="3.20.20.20">
    <property type="entry name" value="Dihydropteroate synthase-like"/>
    <property type="match status" value="1"/>
</dbReference>
<protein>
    <recommendedName>
        <fullName evidence="5 10">Dihydropteroate synthase</fullName>
        <shortName evidence="10">DHPS</shortName>
        <ecNumber evidence="5 10">2.5.1.15</ecNumber>
    </recommendedName>
    <alternativeName>
        <fullName evidence="10">Dihydropteroate pyrophosphorylase</fullName>
    </alternativeName>
</protein>
<dbReference type="InterPro" id="IPR011005">
    <property type="entry name" value="Dihydropteroate_synth-like_sf"/>
</dbReference>
<dbReference type="InterPro" id="IPR000489">
    <property type="entry name" value="Pterin-binding_dom"/>
</dbReference>
<comment type="cofactor">
    <cofactor evidence="2 10">
        <name>Mg(2+)</name>
        <dbReference type="ChEBI" id="CHEBI:18420"/>
    </cofactor>
</comment>
<sequence>MEILGILNVTPDSFSDGGRWNTAERAIEHARSLIADGATIIDVGGESTRPGAAPLGFDEEWSRIGPVITGLVAEGITVSVDTYHAQTAKHAIAAGASIINDVTGGRVEPEIHAVVADSDALYVLQHSRGGAATTDETAVYDDIITDVGREMSAAIDKATAAGIDQSRLILDPGLGFSKVGDQDWEVLRRFDELVDLLPGRWLIGHSRKRFLGAVDGDRDTATAIVSALLYGRAWGVRVHNAGATAAAAELARRIHG</sequence>
<dbReference type="PROSITE" id="PS00792">
    <property type="entry name" value="DHPS_1"/>
    <property type="match status" value="1"/>
</dbReference>
<evidence type="ECO:0000256" key="10">
    <source>
        <dbReference type="RuleBase" id="RU361205"/>
    </source>
</evidence>
<name>A0ABS2TG59_9ACTO</name>
<keyword evidence="7 10" id="KW-0479">Metal-binding</keyword>
<reference evidence="13" key="1">
    <citation type="submission" date="2021-02" db="EMBL/GenBank/DDBJ databases">
        <title>Leucobacter sp. CX169.</title>
        <authorList>
            <person name="Cheng Y."/>
        </authorList>
    </citation>
    <scope>NUCLEOTIDE SEQUENCE [LARGE SCALE GENOMIC DNA]</scope>
    <source>
        <strain evidence="13">JY899</strain>
    </source>
</reference>
<comment type="similarity">
    <text evidence="4 10">Belongs to the DHPS family.</text>
</comment>
<dbReference type="Proteomes" id="UP000705983">
    <property type="component" value="Unassembled WGS sequence"/>
</dbReference>
<gene>
    <name evidence="12" type="primary">folP</name>
    <name evidence="12" type="ORF">JVW63_07940</name>
</gene>
<keyword evidence="13" id="KW-1185">Reference proteome</keyword>
<dbReference type="InterPro" id="IPR006390">
    <property type="entry name" value="DHP_synth_dom"/>
</dbReference>
<evidence type="ECO:0000259" key="11">
    <source>
        <dbReference type="PROSITE" id="PS50972"/>
    </source>
</evidence>
<evidence type="ECO:0000256" key="2">
    <source>
        <dbReference type="ARBA" id="ARBA00001946"/>
    </source>
</evidence>
<comment type="catalytic activity">
    <reaction evidence="1">
        <text>(7,8-dihydropterin-6-yl)methyl diphosphate + 4-aminobenzoate = 7,8-dihydropteroate + diphosphate</text>
        <dbReference type="Rhea" id="RHEA:19949"/>
        <dbReference type="ChEBI" id="CHEBI:17836"/>
        <dbReference type="ChEBI" id="CHEBI:17839"/>
        <dbReference type="ChEBI" id="CHEBI:33019"/>
        <dbReference type="ChEBI" id="CHEBI:72950"/>
        <dbReference type="EC" id="2.5.1.15"/>
    </reaction>
</comment>
<comment type="caution">
    <text evidence="12">The sequence shown here is derived from an EMBL/GenBank/DDBJ whole genome shotgun (WGS) entry which is preliminary data.</text>
</comment>
<keyword evidence="6 10" id="KW-0808">Transferase</keyword>
<evidence type="ECO:0000256" key="4">
    <source>
        <dbReference type="ARBA" id="ARBA00009503"/>
    </source>
</evidence>
<dbReference type="PROSITE" id="PS00793">
    <property type="entry name" value="DHPS_2"/>
    <property type="match status" value="1"/>
</dbReference>
<keyword evidence="9 10" id="KW-0289">Folate biosynthesis</keyword>
<organism evidence="12 13">
    <name type="scientific">Flaviflexus equikiangi</name>
    <dbReference type="NCBI Taxonomy" id="2758573"/>
    <lineage>
        <taxon>Bacteria</taxon>
        <taxon>Bacillati</taxon>
        <taxon>Actinomycetota</taxon>
        <taxon>Actinomycetes</taxon>
        <taxon>Actinomycetales</taxon>
        <taxon>Actinomycetaceae</taxon>
        <taxon>Flaviflexus</taxon>
    </lineage>
</organism>
<dbReference type="CDD" id="cd00739">
    <property type="entry name" value="DHPS"/>
    <property type="match status" value="1"/>
</dbReference>
<keyword evidence="8 10" id="KW-0460">Magnesium</keyword>
<comment type="pathway">
    <text evidence="3 10">Cofactor biosynthesis; tetrahydrofolate biosynthesis; 7,8-dihydrofolate from 2-amino-4-hydroxy-6-hydroxymethyl-7,8-dihydropteridine diphosphate and 4-aminobenzoate: step 1/2.</text>
</comment>
<evidence type="ECO:0000256" key="6">
    <source>
        <dbReference type="ARBA" id="ARBA00022679"/>
    </source>
</evidence>